<evidence type="ECO:0000256" key="1">
    <source>
        <dbReference type="SAM" id="MobiDB-lite"/>
    </source>
</evidence>
<evidence type="ECO:0000313" key="2">
    <source>
        <dbReference type="EMBL" id="CAH1791098.1"/>
    </source>
</evidence>
<dbReference type="OrthoDB" id="10072435at2759"/>
<feature type="compositionally biased region" description="Basic and acidic residues" evidence="1">
    <location>
        <begin position="144"/>
        <end position="161"/>
    </location>
</feature>
<feature type="region of interest" description="Disordered" evidence="1">
    <location>
        <begin position="144"/>
        <end position="168"/>
    </location>
</feature>
<name>A0A8J1XXM7_OWEFU</name>
<protein>
    <submittedName>
        <fullName evidence="2">Uncharacterized protein</fullName>
    </submittedName>
</protein>
<comment type="caution">
    <text evidence="2">The sequence shown here is derived from an EMBL/GenBank/DDBJ whole genome shotgun (WGS) entry which is preliminary data.</text>
</comment>
<evidence type="ECO:0000313" key="3">
    <source>
        <dbReference type="Proteomes" id="UP000749559"/>
    </source>
</evidence>
<gene>
    <name evidence="2" type="ORF">OFUS_LOCUS16223</name>
</gene>
<proteinExistence type="predicted"/>
<organism evidence="2 3">
    <name type="scientific">Owenia fusiformis</name>
    <name type="common">Polychaete worm</name>
    <dbReference type="NCBI Taxonomy" id="6347"/>
    <lineage>
        <taxon>Eukaryota</taxon>
        <taxon>Metazoa</taxon>
        <taxon>Spiralia</taxon>
        <taxon>Lophotrochozoa</taxon>
        <taxon>Annelida</taxon>
        <taxon>Polychaeta</taxon>
        <taxon>Sedentaria</taxon>
        <taxon>Canalipalpata</taxon>
        <taxon>Sabellida</taxon>
        <taxon>Oweniida</taxon>
        <taxon>Oweniidae</taxon>
        <taxon>Owenia</taxon>
    </lineage>
</organism>
<accession>A0A8J1XXM7</accession>
<keyword evidence="3" id="KW-1185">Reference proteome</keyword>
<dbReference type="EMBL" id="CAIIXF020000008">
    <property type="protein sequence ID" value="CAH1791098.1"/>
    <property type="molecule type" value="Genomic_DNA"/>
</dbReference>
<dbReference type="AlphaFoldDB" id="A0A8J1XXM7"/>
<dbReference type="Proteomes" id="UP000749559">
    <property type="component" value="Unassembled WGS sequence"/>
</dbReference>
<reference evidence="2" key="1">
    <citation type="submission" date="2022-03" db="EMBL/GenBank/DDBJ databases">
        <authorList>
            <person name="Martin C."/>
        </authorList>
    </citation>
    <scope>NUCLEOTIDE SEQUENCE</scope>
</reference>
<sequence>MKTPVVPANTPEEMEIPDEAFFLDQLSGSEERGVANPPIRIPIKTHLKDVFLKTNPWHDRKLHTIIDQLDKEKRQKLDALNWAQRQFFVSSVFDHDKLHFVTDKSNEEQIETSEKQKLGRDCDHFPPLKAGIFAQTSVVKESIDSKHGTEQQNEEIRDTVRSQEQTEMTRTQSLPLLGVLRQPPAELNSAKLACSPKLTKRTSLPDIKLKNPTPSINALGHKGIRKTITTNYESLNDLHALGETRPGSAYALPRIRTKQGSVQHTSIHGKNDVLDAPLHNAPPIIETSRYHKKDCSSEDRKDELCDDKIIHRLFCTLPEHLKEVANVKSNEITTKIRNEMISRTKKKCNGEALLDERWKALVHALRKLNSD</sequence>